<dbReference type="OrthoDB" id="3358294at2759"/>
<accession>A0A4Q1BSN8</accession>
<protein>
    <submittedName>
        <fullName evidence="3">Uncharacterized protein</fullName>
    </submittedName>
</protein>
<feature type="region of interest" description="Disordered" evidence="1">
    <location>
        <begin position="111"/>
        <end position="137"/>
    </location>
</feature>
<feature type="compositionally biased region" description="Polar residues" evidence="1">
    <location>
        <begin position="1"/>
        <end position="10"/>
    </location>
</feature>
<proteinExistence type="predicted"/>
<keyword evidence="2" id="KW-0812">Transmembrane</keyword>
<keyword evidence="4" id="KW-1185">Reference proteome</keyword>
<sequence length="256" mass="27751">MTTPVSQERFISNDPSSSTSSSSSTSTPTSPFSPSQSSESSIPSIPKPVILSNKKSTSSIKRKPVPISQEDITLQITSSQGTLPSISTSVTKNSSNEIPPPIYVLPVDPPRPSHDSNTSLPPSYIGAPVETREDEPAERLVEPQVVGMGLNRDMSFESLPTYAEENQTESNTLATGLWKYGFFCPLLWIIGTCILCIPLTPPEEETDPEKAQKVQEIITILRATELKYAKRCAYSLAAFVLLIAIIVVIVAVVVSR</sequence>
<evidence type="ECO:0000313" key="3">
    <source>
        <dbReference type="EMBL" id="RXK41049.1"/>
    </source>
</evidence>
<feature type="transmembrane region" description="Helical" evidence="2">
    <location>
        <begin position="233"/>
        <end position="254"/>
    </location>
</feature>
<evidence type="ECO:0000313" key="4">
    <source>
        <dbReference type="Proteomes" id="UP000289152"/>
    </source>
</evidence>
<dbReference type="EMBL" id="SDIL01000012">
    <property type="protein sequence ID" value="RXK41049.1"/>
    <property type="molecule type" value="Genomic_DNA"/>
</dbReference>
<feature type="region of interest" description="Disordered" evidence="1">
    <location>
        <begin position="1"/>
        <end position="73"/>
    </location>
</feature>
<keyword evidence="2" id="KW-1133">Transmembrane helix</keyword>
<dbReference type="InParanoid" id="A0A4Q1BSN8"/>
<dbReference type="AlphaFoldDB" id="A0A4Q1BSN8"/>
<keyword evidence="2" id="KW-0472">Membrane</keyword>
<evidence type="ECO:0000256" key="1">
    <source>
        <dbReference type="SAM" id="MobiDB-lite"/>
    </source>
</evidence>
<reference evidence="3 4" key="1">
    <citation type="submission" date="2016-06" db="EMBL/GenBank/DDBJ databases">
        <title>Evolution of pathogenesis and genome organization in the Tremellales.</title>
        <authorList>
            <person name="Cuomo C."/>
            <person name="Litvintseva A."/>
            <person name="Heitman J."/>
            <person name="Chen Y."/>
            <person name="Sun S."/>
            <person name="Springer D."/>
            <person name="Dromer F."/>
            <person name="Young S."/>
            <person name="Zeng Q."/>
            <person name="Chapman S."/>
            <person name="Gujja S."/>
            <person name="Saif S."/>
            <person name="Birren B."/>
        </authorList>
    </citation>
    <scope>NUCLEOTIDE SEQUENCE [LARGE SCALE GENOMIC DNA]</scope>
    <source>
        <strain evidence="3 4">ATCC 28783</strain>
    </source>
</reference>
<comment type="caution">
    <text evidence="3">The sequence shown here is derived from an EMBL/GenBank/DDBJ whole genome shotgun (WGS) entry which is preliminary data.</text>
</comment>
<gene>
    <name evidence="3" type="ORF">M231_01680</name>
</gene>
<organism evidence="3 4">
    <name type="scientific">Tremella mesenterica</name>
    <name type="common">Jelly fungus</name>
    <dbReference type="NCBI Taxonomy" id="5217"/>
    <lineage>
        <taxon>Eukaryota</taxon>
        <taxon>Fungi</taxon>
        <taxon>Dikarya</taxon>
        <taxon>Basidiomycota</taxon>
        <taxon>Agaricomycotina</taxon>
        <taxon>Tremellomycetes</taxon>
        <taxon>Tremellales</taxon>
        <taxon>Tremellaceae</taxon>
        <taxon>Tremella</taxon>
    </lineage>
</organism>
<evidence type="ECO:0000256" key="2">
    <source>
        <dbReference type="SAM" id="Phobius"/>
    </source>
</evidence>
<name>A0A4Q1BSN8_TREME</name>
<feature type="compositionally biased region" description="Low complexity" evidence="1">
    <location>
        <begin position="12"/>
        <end position="52"/>
    </location>
</feature>
<dbReference type="Proteomes" id="UP000289152">
    <property type="component" value="Unassembled WGS sequence"/>
</dbReference>
<dbReference type="VEuPathDB" id="FungiDB:TREMEDRAFT_74769"/>